<dbReference type="Pfam" id="PF02348">
    <property type="entry name" value="CTP_transf_3"/>
    <property type="match status" value="1"/>
</dbReference>
<dbReference type="Proteomes" id="UP000503840">
    <property type="component" value="Unassembled WGS sequence"/>
</dbReference>
<sequence>MKVIAMIPARLESSRLPGKALIDIEGLPMVIHTCKRAMLARNIDAVYLATDSEKIREEAEKHGIQVIMTSSAHQTGSDRIAEAIGKVESDIVVNVQGDEPLLNPEHLERIVDEIKNDSSVKCALGVTPYKEKNRGSDIKAVLDLNNNVMYCSRTDLPSEARTPVETMLKMVFLVAFRTEFLRQYAAWKPTPLETLEYNEYLRILEHGERIRAVHLSSAKISVDTPEDLDIIRQYMKADTIRQRYM</sequence>
<keyword evidence="2 4" id="KW-0548">Nucleotidyltransferase</keyword>
<dbReference type="GO" id="GO:0005829">
    <property type="term" value="C:cytosol"/>
    <property type="evidence" value="ECO:0007669"/>
    <property type="project" value="TreeGrafter"/>
</dbReference>
<evidence type="ECO:0000256" key="3">
    <source>
        <dbReference type="ARBA" id="ARBA00022985"/>
    </source>
</evidence>
<evidence type="ECO:0000256" key="2">
    <source>
        <dbReference type="ARBA" id="ARBA00022695"/>
    </source>
</evidence>
<reference evidence="4 5" key="1">
    <citation type="submission" date="2020-05" db="EMBL/GenBank/DDBJ databases">
        <title>Draft genome sequence of Desulfovibrio sp. strain HN2T.</title>
        <authorList>
            <person name="Ueno A."/>
            <person name="Tamazawa S."/>
            <person name="Tamamura S."/>
            <person name="Murakami T."/>
            <person name="Kiyama T."/>
            <person name="Inomata H."/>
            <person name="Amano Y."/>
            <person name="Miyakawa K."/>
            <person name="Tamaki H."/>
            <person name="Naganuma T."/>
            <person name="Kaneko K."/>
        </authorList>
    </citation>
    <scope>NUCLEOTIDE SEQUENCE [LARGE SCALE GENOMIC DNA]</scope>
    <source>
        <strain evidence="4 5">HN2</strain>
    </source>
</reference>
<evidence type="ECO:0000313" key="5">
    <source>
        <dbReference type="Proteomes" id="UP000503840"/>
    </source>
</evidence>
<protein>
    <submittedName>
        <fullName evidence="4">3-deoxy-manno-octulosonate cytidylyltransferase</fullName>
    </submittedName>
</protein>
<accession>A0A7J0BN28</accession>
<dbReference type="InterPro" id="IPR029044">
    <property type="entry name" value="Nucleotide-diphossugar_trans"/>
</dbReference>
<keyword evidence="5" id="KW-1185">Reference proteome</keyword>
<keyword evidence="1 4" id="KW-0808">Transferase</keyword>
<keyword evidence="3" id="KW-0448">Lipopolysaccharide biosynthesis</keyword>
<evidence type="ECO:0000313" key="4">
    <source>
        <dbReference type="EMBL" id="GFM35028.1"/>
    </source>
</evidence>
<dbReference type="NCBIfam" id="NF003952">
    <property type="entry name" value="PRK05450.1-5"/>
    <property type="match status" value="1"/>
</dbReference>
<dbReference type="AlphaFoldDB" id="A0A7J0BN28"/>
<dbReference type="PANTHER" id="PTHR42866">
    <property type="entry name" value="3-DEOXY-MANNO-OCTULOSONATE CYTIDYLYLTRANSFERASE"/>
    <property type="match status" value="1"/>
</dbReference>
<dbReference type="RefSeq" id="WP_174406665.1">
    <property type="nucleotide sequence ID" value="NZ_BLVO01000016.1"/>
</dbReference>
<dbReference type="GO" id="GO:0009103">
    <property type="term" value="P:lipopolysaccharide biosynthetic process"/>
    <property type="evidence" value="ECO:0007669"/>
    <property type="project" value="UniProtKB-KW"/>
</dbReference>
<dbReference type="InterPro" id="IPR004528">
    <property type="entry name" value="KdsB"/>
</dbReference>
<dbReference type="SUPFAM" id="SSF53448">
    <property type="entry name" value="Nucleotide-diphospho-sugar transferases"/>
    <property type="match status" value="1"/>
</dbReference>
<proteinExistence type="predicted"/>
<organism evidence="4 5">
    <name type="scientific">Desulfovibrio subterraneus</name>
    <dbReference type="NCBI Taxonomy" id="2718620"/>
    <lineage>
        <taxon>Bacteria</taxon>
        <taxon>Pseudomonadati</taxon>
        <taxon>Thermodesulfobacteriota</taxon>
        <taxon>Desulfovibrionia</taxon>
        <taxon>Desulfovibrionales</taxon>
        <taxon>Desulfovibrionaceae</taxon>
        <taxon>Desulfovibrio</taxon>
    </lineage>
</organism>
<dbReference type="InterPro" id="IPR003329">
    <property type="entry name" value="Cytidylyl_trans"/>
</dbReference>
<gene>
    <name evidence="4" type="primary">kdsB_2</name>
    <name evidence="4" type="ORF">DSM101010T_33930</name>
</gene>
<dbReference type="Gene3D" id="3.90.550.10">
    <property type="entry name" value="Spore Coat Polysaccharide Biosynthesis Protein SpsA, Chain A"/>
    <property type="match status" value="1"/>
</dbReference>
<dbReference type="NCBIfam" id="NF009905">
    <property type="entry name" value="PRK13368.1"/>
    <property type="match status" value="1"/>
</dbReference>
<dbReference type="EMBL" id="BLVO01000016">
    <property type="protein sequence ID" value="GFM35028.1"/>
    <property type="molecule type" value="Genomic_DNA"/>
</dbReference>
<dbReference type="NCBIfam" id="TIGR00466">
    <property type="entry name" value="kdsB"/>
    <property type="match status" value="1"/>
</dbReference>
<dbReference type="GO" id="GO:0008690">
    <property type="term" value="F:3-deoxy-manno-octulosonate cytidylyltransferase activity"/>
    <property type="evidence" value="ECO:0007669"/>
    <property type="project" value="InterPro"/>
</dbReference>
<comment type="caution">
    <text evidence="4">The sequence shown here is derived from an EMBL/GenBank/DDBJ whole genome shotgun (WGS) entry which is preliminary data.</text>
</comment>
<dbReference type="PANTHER" id="PTHR42866:SF2">
    <property type="entry name" value="3-DEOXY-MANNO-OCTULOSONATE CYTIDYLYLTRANSFERASE, MITOCHONDRIAL"/>
    <property type="match status" value="1"/>
</dbReference>
<name>A0A7J0BN28_9BACT</name>
<dbReference type="CDD" id="cd02517">
    <property type="entry name" value="CMP-KDO-Synthetase"/>
    <property type="match status" value="1"/>
</dbReference>
<evidence type="ECO:0000256" key="1">
    <source>
        <dbReference type="ARBA" id="ARBA00022679"/>
    </source>
</evidence>